<dbReference type="InterPro" id="IPR011050">
    <property type="entry name" value="Pectin_lyase_fold/virulence"/>
</dbReference>
<evidence type="ECO:0000259" key="6">
    <source>
        <dbReference type="Pfam" id="PF01095"/>
    </source>
</evidence>
<feature type="repeat" description="PPR" evidence="5">
    <location>
        <begin position="153"/>
        <end position="187"/>
    </location>
</feature>
<dbReference type="GO" id="GO:0009451">
    <property type="term" value="P:RNA modification"/>
    <property type="evidence" value="ECO:0007669"/>
    <property type="project" value="InterPro"/>
</dbReference>
<proteinExistence type="predicted"/>
<dbReference type="GO" id="GO:0003723">
    <property type="term" value="F:RNA binding"/>
    <property type="evidence" value="ECO:0007669"/>
    <property type="project" value="InterPro"/>
</dbReference>
<dbReference type="InterPro" id="IPR046960">
    <property type="entry name" value="PPR_At4g14850-like_plant"/>
</dbReference>
<dbReference type="Gene3D" id="2.160.20.10">
    <property type="entry name" value="Single-stranded right-handed beta-helix, Pectin lyase-like"/>
    <property type="match status" value="1"/>
</dbReference>
<dbReference type="GO" id="GO:0042545">
    <property type="term" value="P:cell wall modification"/>
    <property type="evidence" value="ECO:0007669"/>
    <property type="project" value="InterPro"/>
</dbReference>
<dbReference type="FunFam" id="1.25.40.10:FF:000348">
    <property type="entry name" value="Pentatricopeptide repeat-containing protein chloroplastic"/>
    <property type="match status" value="1"/>
</dbReference>
<dbReference type="InterPro" id="IPR032867">
    <property type="entry name" value="DYW_dom"/>
</dbReference>
<dbReference type="SUPFAM" id="SSF51126">
    <property type="entry name" value="Pectin lyase-like"/>
    <property type="match status" value="1"/>
</dbReference>
<dbReference type="RefSeq" id="XP_010259248.2">
    <property type="nucleotide sequence ID" value="XM_010260946.2"/>
</dbReference>
<dbReference type="Pfam" id="PF12854">
    <property type="entry name" value="PPR_1"/>
    <property type="match status" value="1"/>
</dbReference>
<dbReference type="InterPro" id="IPR046849">
    <property type="entry name" value="E2_motif"/>
</dbReference>
<dbReference type="Proteomes" id="UP000189703">
    <property type="component" value="Unplaced"/>
</dbReference>
<dbReference type="PANTHER" id="PTHR47926">
    <property type="entry name" value="PENTATRICOPEPTIDE REPEAT-CONTAINING PROTEIN"/>
    <property type="match status" value="1"/>
</dbReference>
<dbReference type="InterPro" id="IPR012334">
    <property type="entry name" value="Pectin_lyas_fold"/>
</dbReference>
<keyword evidence="3" id="KW-0378">Hydrolase</keyword>
<dbReference type="Pfam" id="PF13041">
    <property type="entry name" value="PPR_2"/>
    <property type="match status" value="3"/>
</dbReference>
<comment type="pathway">
    <text evidence="1">Glycan metabolism; pectin degradation; 2-dehydro-3-deoxy-D-gluconate from pectin: step 1/5.</text>
</comment>
<dbReference type="FunFam" id="1.25.40.10:FF:000470">
    <property type="entry name" value="Pentatricopeptide repeat-containing protein At5g66520"/>
    <property type="match status" value="1"/>
</dbReference>
<feature type="repeat" description="PPR" evidence="5">
    <location>
        <begin position="52"/>
        <end position="86"/>
    </location>
</feature>
<dbReference type="PANTHER" id="PTHR47926:SF537">
    <property type="entry name" value="PENTACOTRIPEPTIDE-REPEAT REGION OF PRORP DOMAIN-CONTAINING PROTEIN"/>
    <property type="match status" value="1"/>
</dbReference>
<dbReference type="OrthoDB" id="185373at2759"/>
<feature type="repeat" description="PPR" evidence="5">
    <location>
        <begin position="246"/>
        <end position="280"/>
    </location>
</feature>
<reference evidence="9" key="1">
    <citation type="submission" date="2025-08" db="UniProtKB">
        <authorList>
            <consortium name="RefSeq"/>
        </authorList>
    </citation>
    <scope>IDENTIFICATION</scope>
</reference>
<accession>A0A1U8AC06</accession>
<dbReference type="InParanoid" id="A0A1U8AC06"/>
<feature type="domain" description="DYW" evidence="7">
    <location>
        <begin position="562"/>
        <end position="653"/>
    </location>
</feature>
<evidence type="ECO:0000313" key="8">
    <source>
        <dbReference type="Proteomes" id="UP000189703"/>
    </source>
</evidence>
<dbReference type="FunFam" id="1.25.40.10:FF:000184">
    <property type="entry name" value="Pentatricopeptide repeat-containing protein, chloroplastic"/>
    <property type="match status" value="1"/>
</dbReference>
<protein>
    <submittedName>
        <fullName evidence="9">Pentatricopeptide repeat-containing protein At1g08070, chloroplastic-like</fullName>
    </submittedName>
</protein>
<dbReference type="NCBIfam" id="TIGR00756">
    <property type="entry name" value="PPR"/>
    <property type="match status" value="5"/>
</dbReference>
<dbReference type="InterPro" id="IPR011990">
    <property type="entry name" value="TPR-like_helical_dom_sf"/>
</dbReference>
<dbReference type="GO" id="GO:0045490">
    <property type="term" value="P:pectin catabolic process"/>
    <property type="evidence" value="ECO:0007669"/>
    <property type="project" value="UniProtKB-UniPathway"/>
</dbReference>
<dbReference type="Pfam" id="PF14432">
    <property type="entry name" value="DYW_deaminase"/>
    <property type="match status" value="1"/>
</dbReference>
<keyword evidence="2" id="KW-0677">Repeat</keyword>
<organism evidence="8 9">
    <name type="scientific">Nelumbo nucifera</name>
    <name type="common">Sacred lotus</name>
    <dbReference type="NCBI Taxonomy" id="4432"/>
    <lineage>
        <taxon>Eukaryota</taxon>
        <taxon>Viridiplantae</taxon>
        <taxon>Streptophyta</taxon>
        <taxon>Embryophyta</taxon>
        <taxon>Tracheophyta</taxon>
        <taxon>Spermatophyta</taxon>
        <taxon>Magnoliopsida</taxon>
        <taxon>Proteales</taxon>
        <taxon>Nelumbonaceae</taxon>
        <taxon>Nelumbo</taxon>
    </lineage>
</organism>
<dbReference type="PROSITE" id="PS51375">
    <property type="entry name" value="PPR"/>
    <property type="match status" value="5"/>
</dbReference>
<evidence type="ECO:0000256" key="4">
    <source>
        <dbReference type="ARBA" id="ARBA00023085"/>
    </source>
</evidence>
<gene>
    <name evidence="9" type="primary">LOC104598753</name>
</gene>
<dbReference type="Pfam" id="PF20431">
    <property type="entry name" value="E_motif"/>
    <property type="match status" value="1"/>
</dbReference>
<evidence type="ECO:0000256" key="1">
    <source>
        <dbReference type="ARBA" id="ARBA00005184"/>
    </source>
</evidence>
<dbReference type="Pfam" id="PF20430">
    <property type="entry name" value="Eplus_motif"/>
    <property type="match status" value="1"/>
</dbReference>
<dbReference type="Gene3D" id="1.25.40.10">
    <property type="entry name" value="Tetratricopeptide repeat domain"/>
    <property type="match status" value="4"/>
</dbReference>
<dbReference type="InterPro" id="IPR002885">
    <property type="entry name" value="PPR_rpt"/>
</dbReference>
<evidence type="ECO:0000256" key="5">
    <source>
        <dbReference type="PROSITE-ProRule" id="PRU00708"/>
    </source>
</evidence>
<dbReference type="STRING" id="4432.A0A1U8AC06"/>
<dbReference type="GO" id="GO:0008270">
    <property type="term" value="F:zinc ion binding"/>
    <property type="evidence" value="ECO:0007669"/>
    <property type="project" value="InterPro"/>
</dbReference>
<dbReference type="AlphaFoldDB" id="A0A1U8AC06"/>
<dbReference type="InterPro" id="IPR046848">
    <property type="entry name" value="E_motif"/>
</dbReference>
<dbReference type="KEGG" id="nnu:104598753"/>
<evidence type="ECO:0000256" key="3">
    <source>
        <dbReference type="ARBA" id="ARBA00022801"/>
    </source>
</evidence>
<evidence type="ECO:0000256" key="2">
    <source>
        <dbReference type="ARBA" id="ARBA00022737"/>
    </source>
</evidence>
<keyword evidence="8" id="KW-1185">Reference proteome</keyword>
<dbReference type="InterPro" id="IPR000070">
    <property type="entry name" value="Pectinesterase_cat"/>
</dbReference>
<sequence length="914" mass="102199">MTHFLQIHAQMIRNLLFEDSFAASKLIEFCAVSDSGNIHYARKIFSQISHPNTFTWNTILRGYANSPFPRPSLHLFNQMLKSGAKPNSFTFPSVIKACAHLAAFEQGMQLHGFISKSGVDYDLFSINGLIHMYAVCGKTDFARRLFDTSCQRDLVSWNSMLTGYVSCGLLAQARQLFDEMPERGVVSWNVMISGYCKSGDVDTARKLFDGMPIRNAESWNTLIAGYAKCGLVENSRDLFDQMPVRNIISWSAMITAYAQGDRPLEALALFDRMRKANLKPNWATIVSALSACAHIGALDRGRSIHLYVDQSKMKVDSIIGTALIDMYAKCGSIENAFRIFDMLASKDVFSWTAMIGGLAVNGHAEKALELFSQMEGDGVRPNEVTFVGVLSACSHGGFVELARQHFNSMKLVYGIDPQMEHYGCMVDTLGRAGLLQEAVPFLEAIPVKANPVLWGTLLGACWIHRNAKIGEYVGDRLVELQPDDGGVYVLLSNIYATVGRWDDARRVRVLMKSKGLKKSPGRSSIEVHGAIHEFYAGDKSHPRIEEIYLMLDKIRSRLKLVGYTPNTSPVLFDVQDEEKEHAVSYHSEKLAIAFGLISMEAGVPIRIVKNLRVCHDCHTVSKLISNIFSRDIVLRDRNVFHYFRDGCCSCRDYCNRDGANRDNVVARTITVDKWGHGNFRSVQEAIDSIPPNNKWWIRIHVAPGVYNEKVRIPKEKPFIVLEGENRRTTIIQWNDHGNAITSCTFALFAENFVARNISFKNSYDQISPRVHGKVVTWAPAALIQADKASFYYCAFISLQDTLTDSQGRHYFKSCYIEGAIDFIWGNGRSVYQACAINSVARALNGITGYVTAQGRNSSAEDTGFIFQRCVVYGTGSTYLGRAYGGYSRVIFYKTALSNNVVPEGWSAWGYTGHE</sequence>
<feature type="repeat" description="PPR" evidence="5">
    <location>
        <begin position="215"/>
        <end position="245"/>
    </location>
</feature>
<evidence type="ECO:0000259" key="7">
    <source>
        <dbReference type="Pfam" id="PF14432"/>
    </source>
</evidence>
<dbReference type="UniPathway" id="UPA00545">
    <property type="reaction ID" value="UER00823"/>
</dbReference>
<keyword evidence="4" id="KW-0063">Aspartyl esterase</keyword>
<name>A0A1U8AC06_NELNU</name>
<dbReference type="eggNOG" id="KOG4197">
    <property type="taxonomic scope" value="Eukaryota"/>
</dbReference>
<evidence type="ECO:0000313" key="9">
    <source>
        <dbReference type="RefSeq" id="XP_010259248.2"/>
    </source>
</evidence>
<dbReference type="Pfam" id="PF01095">
    <property type="entry name" value="Pectinesterase"/>
    <property type="match status" value="1"/>
</dbReference>
<feature type="repeat" description="PPR" evidence="5">
    <location>
        <begin position="347"/>
        <end position="381"/>
    </location>
</feature>
<dbReference type="GeneID" id="104598753"/>
<feature type="domain" description="Pectinesterase catalytic" evidence="6">
    <location>
        <begin position="669"/>
        <end position="909"/>
    </location>
</feature>
<dbReference type="GO" id="GO:0030599">
    <property type="term" value="F:pectinesterase activity"/>
    <property type="evidence" value="ECO:0007669"/>
    <property type="project" value="InterPro"/>
</dbReference>